<evidence type="ECO:0000313" key="2">
    <source>
        <dbReference type="EMBL" id="PGT99621.1"/>
    </source>
</evidence>
<feature type="domain" description="Neutral/alkaline non-lysosomal ceramidase N-terminal" evidence="1">
    <location>
        <begin position="3"/>
        <end position="215"/>
    </location>
</feature>
<dbReference type="Proteomes" id="UP000225766">
    <property type="component" value="Unassembled WGS sequence"/>
</dbReference>
<reference evidence="2 3" key="1">
    <citation type="submission" date="2017-09" db="EMBL/GenBank/DDBJ databases">
        <title>Large-scale bioinformatics analysis of Bacillus genomes uncovers conserved roles of natural products in bacterial physiology.</title>
        <authorList>
            <consortium name="Agbiome Team Llc"/>
            <person name="Bleich R.M."/>
            <person name="Grubbs K.J."/>
            <person name="Santa Maria K.C."/>
            <person name="Allen S.E."/>
            <person name="Farag S."/>
            <person name="Shank E.A."/>
            <person name="Bowers A."/>
        </authorList>
    </citation>
    <scope>NUCLEOTIDE SEQUENCE [LARGE SCALE GENOMIC DNA]</scope>
    <source>
        <strain evidence="2 3">AFS040105</strain>
    </source>
</reference>
<organism evidence="2 3">
    <name type="scientific">Bacillus cereus</name>
    <dbReference type="NCBI Taxonomy" id="1396"/>
    <lineage>
        <taxon>Bacteria</taxon>
        <taxon>Bacillati</taxon>
        <taxon>Bacillota</taxon>
        <taxon>Bacilli</taxon>
        <taxon>Bacillales</taxon>
        <taxon>Bacillaceae</taxon>
        <taxon>Bacillus</taxon>
        <taxon>Bacillus cereus group</taxon>
    </lineage>
</organism>
<dbReference type="Pfam" id="PF04734">
    <property type="entry name" value="Ceramidase_alk"/>
    <property type="match status" value="1"/>
</dbReference>
<dbReference type="RefSeq" id="WP_088232386.1">
    <property type="nucleotide sequence ID" value="NZ_JARXKI010000006.1"/>
</dbReference>
<proteinExistence type="predicted"/>
<dbReference type="AlphaFoldDB" id="A0A2C1LNV6"/>
<dbReference type="EMBL" id="NUMG01000026">
    <property type="protein sequence ID" value="PGT99621.1"/>
    <property type="molecule type" value="Genomic_DNA"/>
</dbReference>
<accession>A0A2C1LNV6</accession>
<evidence type="ECO:0000313" key="3">
    <source>
        <dbReference type="Proteomes" id="UP000225766"/>
    </source>
</evidence>
<dbReference type="InterPro" id="IPR031329">
    <property type="entry name" value="NEUT/ALK_ceramidase_N"/>
</dbReference>
<protein>
    <submittedName>
        <fullName evidence="2">Alkaline ceramidase</fullName>
    </submittedName>
</protein>
<name>A0A2C1LNV6_BACCE</name>
<sequence>MSKVGVCKVDITPPLGIDFIGYHRETGINNIEERIYGTVFVFEKDEMKTVFISIDNIGMLVKDTNMIRERVASELHVPFERITVVYTHTHSGPETVGADQLVQSYKTILVNNVVHGAIIANNNLRSCEVGWGITAGDIGVNRRERTSDGTAKMGINIEGVVDKRIGMFAIRDAETKELSGIVVFCTAHPNVLKGDSDVLSADYPGMTREILEKIINCPVIIVQGAAGNVNAKYRGSREALKQMAYILSGHVLTMLPTVTYSSIVKLRTISSTMQMKLKDIPEIDEIRRMAQFAERHWGVNTDEWLTIVLEKYKQGIRKLRIDLEVQLFQVNDGMFSGIPMEPFSETALEMKERLQNDLVFFGGYTNGYIGYLPTKEEFAYAGYEVELNPIVYGTVTNLLMPPEENTADVIVKKVIELYTKELGDV</sequence>
<gene>
    <name evidence="2" type="ORF">COD19_18490</name>
</gene>
<dbReference type="OrthoDB" id="337762at2"/>
<evidence type="ECO:0000259" key="1">
    <source>
        <dbReference type="Pfam" id="PF04734"/>
    </source>
</evidence>
<comment type="caution">
    <text evidence="2">The sequence shown here is derived from an EMBL/GenBank/DDBJ whole genome shotgun (WGS) entry which is preliminary data.</text>
</comment>